<dbReference type="PANTHER" id="PTHR23120:SF0">
    <property type="entry name" value="MAESTRO HEAT-LIKE REPEAT FAMILY MEMBER 1"/>
    <property type="match status" value="1"/>
</dbReference>
<feature type="domain" description="Maestro-like HEAT-repeats" evidence="2">
    <location>
        <begin position="32"/>
        <end position="105"/>
    </location>
</feature>
<evidence type="ECO:0000313" key="4">
    <source>
        <dbReference type="Proteomes" id="UP001474421"/>
    </source>
</evidence>
<keyword evidence="4" id="KW-1185">Reference proteome</keyword>
<gene>
    <name evidence="3" type="ORF">NXF25_017421</name>
</gene>
<feature type="region of interest" description="Disordered" evidence="1">
    <location>
        <begin position="111"/>
        <end position="290"/>
    </location>
</feature>
<name>A0AAW1APW5_CROAD</name>
<evidence type="ECO:0000256" key="1">
    <source>
        <dbReference type="SAM" id="MobiDB-lite"/>
    </source>
</evidence>
<reference evidence="3 4" key="1">
    <citation type="journal article" date="2024" name="Proc. Natl. Acad. Sci. U.S.A.">
        <title>The genetic regulatory architecture and epigenomic basis for age-related changes in rattlesnake venom.</title>
        <authorList>
            <person name="Hogan M.P."/>
            <person name="Holding M.L."/>
            <person name="Nystrom G.S."/>
            <person name="Colston T.J."/>
            <person name="Bartlett D.A."/>
            <person name="Mason A.J."/>
            <person name="Ellsworth S.A."/>
            <person name="Rautsaw R.M."/>
            <person name="Lawrence K.C."/>
            <person name="Strickland J.L."/>
            <person name="He B."/>
            <person name="Fraser P."/>
            <person name="Margres M.J."/>
            <person name="Gilbert D.M."/>
            <person name="Gibbs H.L."/>
            <person name="Parkinson C.L."/>
            <person name="Rokyta D.R."/>
        </authorList>
    </citation>
    <scope>NUCLEOTIDE SEQUENCE [LARGE SCALE GENOMIC DNA]</scope>
    <source>
        <strain evidence="3">DRR0105</strain>
    </source>
</reference>
<organism evidence="3 4">
    <name type="scientific">Crotalus adamanteus</name>
    <name type="common">Eastern diamondback rattlesnake</name>
    <dbReference type="NCBI Taxonomy" id="8729"/>
    <lineage>
        <taxon>Eukaryota</taxon>
        <taxon>Metazoa</taxon>
        <taxon>Chordata</taxon>
        <taxon>Craniata</taxon>
        <taxon>Vertebrata</taxon>
        <taxon>Euteleostomi</taxon>
        <taxon>Lepidosauria</taxon>
        <taxon>Squamata</taxon>
        <taxon>Bifurcata</taxon>
        <taxon>Unidentata</taxon>
        <taxon>Episquamata</taxon>
        <taxon>Toxicofera</taxon>
        <taxon>Serpentes</taxon>
        <taxon>Colubroidea</taxon>
        <taxon>Viperidae</taxon>
        <taxon>Crotalinae</taxon>
        <taxon>Crotalus</taxon>
    </lineage>
</organism>
<proteinExistence type="predicted"/>
<dbReference type="PANTHER" id="PTHR23120">
    <property type="entry name" value="MAESTRO-RELATED HEAT DOMAIN-CONTAINING"/>
    <property type="match status" value="1"/>
</dbReference>
<dbReference type="EMBL" id="JAOTOJ010000017">
    <property type="protein sequence ID" value="KAK9391834.1"/>
    <property type="molecule type" value="Genomic_DNA"/>
</dbReference>
<dbReference type="Pfam" id="PF21047">
    <property type="entry name" value="HEAT_Maestro"/>
    <property type="match status" value="1"/>
</dbReference>
<comment type="caution">
    <text evidence="3">The sequence shown here is derived from an EMBL/GenBank/DDBJ whole genome shotgun (WGS) entry which is preliminary data.</text>
</comment>
<dbReference type="AlphaFoldDB" id="A0AAW1APW5"/>
<accession>A0AAW1APW5</accession>
<dbReference type="InterPro" id="IPR045206">
    <property type="entry name" value="Maestro_heat-like_prot"/>
</dbReference>
<protein>
    <submittedName>
        <fullName evidence="3">Maestro heat-like repeat family member 5</fullName>
    </submittedName>
</protein>
<feature type="compositionally biased region" description="Basic and acidic residues" evidence="1">
    <location>
        <begin position="115"/>
        <end position="290"/>
    </location>
</feature>
<evidence type="ECO:0000259" key="2">
    <source>
        <dbReference type="Pfam" id="PF21047"/>
    </source>
</evidence>
<evidence type="ECO:0000313" key="3">
    <source>
        <dbReference type="EMBL" id="KAK9391834.1"/>
    </source>
</evidence>
<dbReference type="GO" id="GO:0005737">
    <property type="term" value="C:cytoplasm"/>
    <property type="evidence" value="ECO:0007669"/>
    <property type="project" value="TreeGrafter"/>
</dbReference>
<sequence>MLTSLLSEAPNLDSLQEILMHTNIWIESPKIHERERAIKSTWYLLKFVSEQTDFDTTADFYLLGQLVALLGLHIGDSVKEIGQTSAEAAYHLHCIILNKMGPAYCVNLKKGQTHRGREGERAGTEVGKGEREEGEGGRERERGGRERGREGEEGEGGKGEGRERGRGGREREGERVGTEVGKGEREEGEGGRERERGQREGEGGRGRGGREGRGERERKGREGERGREGGDRGREGRERGRGGRERGGGERERKGREGRERGERGRGGRERKREGGQREGREGGGREREHACFSITNPNAKMHQAGVREFPCPGSFSF</sequence>
<dbReference type="InterPro" id="IPR048465">
    <property type="entry name" value="Maestro-like_HEAT"/>
</dbReference>
<dbReference type="Proteomes" id="UP001474421">
    <property type="component" value="Unassembled WGS sequence"/>
</dbReference>